<dbReference type="RefSeq" id="WP_045539278.1">
    <property type="nucleotide sequence ID" value="NZ_BAAARB010000017.1"/>
</dbReference>
<dbReference type="EMBL" id="BAAARB010000017">
    <property type="protein sequence ID" value="GAA2387120.1"/>
    <property type="molecule type" value="Genomic_DNA"/>
</dbReference>
<gene>
    <name evidence="1" type="ORF">GCM10009855_29040</name>
</gene>
<organism evidence="1 2">
    <name type="scientific">Gordonia cholesterolivorans</name>
    <dbReference type="NCBI Taxonomy" id="559625"/>
    <lineage>
        <taxon>Bacteria</taxon>
        <taxon>Bacillati</taxon>
        <taxon>Actinomycetota</taxon>
        <taxon>Actinomycetes</taxon>
        <taxon>Mycobacteriales</taxon>
        <taxon>Gordoniaceae</taxon>
        <taxon>Gordonia</taxon>
    </lineage>
</organism>
<protein>
    <recommendedName>
        <fullName evidence="3">Serine/threonine protein kinase</fullName>
    </recommendedName>
</protein>
<evidence type="ECO:0000313" key="2">
    <source>
        <dbReference type="Proteomes" id="UP001501170"/>
    </source>
</evidence>
<evidence type="ECO:0000313" key="1">
    <source>
        <dbReference type="EMBL" id="GAA2387120.1"/>
    </source>
</evidence>
<reference evidence="1 2" key="1">
    <citation type="journal article" date="2019" name="Int. J. Syst. Evol. Microbiol.">
        <title>The Global Catalogue of Microorganisms (GCM) 10K type strain sequencing project: providing services to taxonomists for standard genome sequencing and annotation.</title>
        <authorList>
            <consortium name="The Broad Institute Genomics Platform"/>
            <consortium name="The Broad Institute Genome Sequencing Center for Infectious Disease"/>
            <person name="Wu L."/>
            <person name="Ma J."/>
        </authorList>
    </citation>
    <scope>NUCLEOTIDE SEQUENCE [LARGE SCALE GENOMIC DNA]</scope>
    <source>
        <strain evidence="1 2">JCM 16227</strain>
    </source>
</reference>
<sequence>MTSSSLMLRSWPASALAVWAAAREAGRCSADDVLHTLHDYAQVHELDPGGDILDLLGAVSGANAMCVRLPAPGDAQGLPPGRPTDAAMAAGEVILIDDREPEGPSTPAAGAMRALALVPIGTAERCRWQSMRYDRDVAVGALLSDSPLGEVEYELRSAVAEAATSIAALGGRRGSPADLRDALAARVSASTIDLPPHDNPRVDRVLASAAQIDAIVSLTGTGELGDSGSQLATADERLRGLSALARRARSAAVNTLIADYRFRAG</sequence>
<name>A0ABN3HSM1_9ACTN</name>
<proteinExistence type="predicted"/>
<accession>A0ABN3HSM1</accession>
<keyword evidence="2" id="KW-1185">Reference proteome</keyword>
<evidence type="ECO:0008006" key="3">
    <source>
        <dbReference type="Google" id="ProtNLM"/>
    </source>
</evidence>
<dbReference type="Proteomes" id="UP001501170">
    <property type="component" value="Unassembled WGS sequence"/>
</dbReference>
<comment type="caution">
    <text evidence="1">The sequence shown here is derived from an EMBL/GenBank/DDBJ whole genome shotgun (WGS) entry which is preliminary data.</text>
</comment>